<evidence type="ECO:0000256" key="6">
    <source>
        <dbReference type="ARBA" id="ARBA00023136"/>
    </source>
</evidence>
<feature type="domain" description="ABC transmembrane type-1" evidence="8">
    <location>
        <begin position="94"/>
        <end position="273"/>
    </location>
</feature>
<feature type="transmembrane region" description="Helical" evidence="7">
    <location>
        <begin position="220"/>
        <end position="244"/>
    </location>
</feature>
<accession>W9GRH7</accession>
<dbReference type="OrthoDB" id="9815258at2"/>
<keyword evidence="5 7" id="KW-1133">Transmembrane helix</keyword>
<evidence type="ECO:0000256" key="4">
    <source>
        <dbReference type="ARBA" id="ARBA00022692"/>
    </source>
</evidence>
<dbReference type="GO" id="GO:0015226">
    <property type="term" value="F:carnitine transmembrane transporter activity"/>
    <property type="evidence" value="ECO:0007669"/>
    <property type="project" value="TreeGrafter"/>
</dbReference>
<comment type="subcellular location">
    <subcellularLocation>
        <location evidence="7">Cell membrane</location>
        <topology evidence="7">Multi-pass membrane protein</topology>
    </subcellularLocation>
    <subcellularLocation>
        <location evidence="1">Membrane</location>
        <topology evidence="1">Multi-pass membrane protein</topology>
    </subcellularLocation>
</comment>
<dbReference type="GO" id="GO:0043190">
    <property type="term" value="C:ATP-binding cassette (ABC) transporter complex"/>
    <property type="evidence" value="ECO:0007669"/>
    <property type="project" value="TreeGrafter"/>
</dbReference>
<dbReference type="SUPFAM" id="SSF161098">
    <property type="entry name" value="MetI-like"/>
    <property type="match status" value="1"/>
</dbReference>
<dbReference type="FunFam" id="1.10.3720.10:FF:000001">
    <property type="entry name" value="Glycine betaine ABC transporter, permease"/>
    <property type="match status" value="1"/>
</dbReference>
<evidence type="ECO:0000256" key="5">
    <source>
        <dbReference type="ARBA" id="ARBA00022989"/>
    </source>
</evidence>
<evidence type="ECO:0000256" key="3">
    <source>
        <dbReference type="ARBA" id="ARBA00022475"/>
    </source>
</evidence>
<keyword evidence="2 7" id="KW-0813">Transport</keyword>
<comment type="caution">
    <text evidence="9">The sequence shown here is derived from an EMBL/GenBank/DDBJ whole genome shotgun (WGS) entry which is preliminary data.</text>
</comment>
<dbReference type="PROSITE" id="PS50928">
    <property type="entry name" value="ABC_TM1"/>
    <property type="match status" value="1"/>
</dbReference>
<keyword evidence="3" id="KW-1003">Cell membrane</keyword>
<dbReference type="Proteomes" id="UP000019494">
    <property type="component" value="Unassembled WGS sequence"/>
</dbReference>
<dbReference type="GO" id="GO:0031460">
    <property type="term" value="P:glycine betaine transport"/>
    <property type="evidence" value="ECO:0007669"/>
    <property type="project" value="TreeGrafter"/>
</dbReference>
<dbReference type="AlphaFoldDB" id="W9GRH7"/>
<dbReference type="CDD" id="cd06261">
    <property type="entry name" value="TM_PBP2"/>
    <property type="match status" value="1"/>
</dbReference>
<dbReference type="EMBL" id="AWQS01000012">
    <property type="protein sequence ID" value="EWT07433.1"/>
    <property type="molecule type" value="Genomic_DNA"/>
</dbReference>
<gene>
    <name evidence="9" type="ORF">N864_07275</name>
</gene>
<feature type="transmembrane region" description="Helical" evidence="7">
    <location>
        <begin position="74"/>
        <end position="91"/>
    </location>
</feature>
<feature type="transmembrane region" description="Helical" evidence="7">
    <location>
        <begin position="98"/>
        <end position="122"/>
    </location>
</feature>
<dbReference type="PANTHER" id="PTHR47737">
    <property type="entry name" value="GLYCINE BETAINE/PROLINE BETAINE TRANSPORT SYSTEM PERMEASE PROTEIN PROW"/>
    <property type="match status" value="1"/>
</dbReference>
<evidence type="ECO:0000256" key="1">
    <source>
        <dbReference type="ARBA" id="ARBA00004141"/>
    </source>
</evidence>
<keyword evidence="4 7" id="KW-0812">Transmembrane</keyword>
<dbReference type="Gene3D" id="1.10.3720.10">
    <property type="entry name" value="MetI-like"/>
    <property type="match status" value="1"/>
</dbReference>
<dbReference type="GO" id="GO:0015871">
    <property type="term" value="P:choline transport"/>
    <property type="evidence" value="ECO:0007669"/>
    <property type="project" value="TreeGrafter"/>
</dbReference>
<evidence type="ECO:0000313" key="9">
    <source>
        <dbReference type="EMBL" id="EWT07433.1"/>
    </source>
</evidence>
<feature type="transmembrane region" description="Helical" evidence="7">
    <location>
        <begin position="46"/>
        <end position="68"/>
    </location>
</feature>
<keyword evidence="10" id="KW-1185">Reference proteome</keyword>
<dbReference type="GO" id="GO:0005275">
    <property type="term" value="F:amine transmembrane transporter activity"/>
    <property type="evidence" value="ECO:0007669"/>
    <property type="project" value="TreeGrafter"/>
</dbReference>
<comment type="similarity">
    <text evidence="7">Belongs to the binding-protein-dependent transport system permease family.</text>
</comment>
<evidence type="ECO:0000259" key="8">
    <source>
        <dbReference type="PROSITE" id="PS50928"/>
    </source>
</evidence>
<reference evidence="10" key="1">
    <citation type="submission" date="2013-08" db="EMBL/GenBank/DDBJ databases">
        <title>Intrasporangium oryzae NRRL B-24470.</title>
        <authorList>
            <person name="Liu H."/>
            <person name="Wang G."/>
        </authorList>
    </citation>
    <scope>NUCLEOTIDE SEQUENCE [LARGE SCALE GENOMIC DNA]</scope>
    <source>
        <strain evidence="10">Q5-1</strain>
    </source>
</reference>
<feature type="transmembrane region" description="Helical" evidence="7">
    <location>
        <begin position="142"/>
        <end position="167"/>
    </location>
</feature>
<protein>
    <submittedName>
        <fullName evidence="9">Glycine/betaine ABC transporter</fullName>
    </submittedName>
</protein>
<proteinExistence type="inferred from homology"/>
<dbReference type="PATRIC" id="fig|584657.3.peg.607"/>
<dbReference type="Pfam" id="PF00528">
    <property type="entry name" value="BPD_transp_1"/>
    <property type="match status" value="1"/>
</dbReference>
<evidence type="ECO:0000256" key="2">
    <source>
        <dbReference type="ARBA" id="ARBA00022448"/>
    </source>
</evidence>
<keyword evidence="6 7" id="KW-0472">Membrane</keyword>
<dbReference type="RefSeq" id="WP_034713308.1">
    <property type="nucleotide sequence ID" value="NZ_AWQS01000012.1"/>
</dbReference>
<organism evidence="9 10">
    <name type="scientific">Intrasporangium chromatireducens Q5-1</name>
    <dbReference type="NCBI Taxonomy" id="584657"/>
    <lineage>
        <taxon>Bacteria</taxon>
        <taxon>Bacillati</taxon>
        <taxon>Actinomycetota</taxon>
        <taxon>Actinomycetes</taxon>
        <taxon>Micrococcales</taxon>
        <taxon>Intrasporangiaceae</taxon>
        <taxon>Intrasporangium</taxon>
    </lineage>
</organism>
<dbReference type="PANTHER" id="PTHR47737:SF1">
    <property type="entry name" value="GLYCINE BETAINE_PROLINE BETAINE TRANSPORT SYSTEM PERMEASE PROTEIN PROW"/>
    <property type="match status" value="1"/>
</dbReference>
<evidence type="ECO:0000256" key="7">
    <source>
        <dbReference type="RuleBase" id="RU363032"/>
    </source>
</evidence>
<evidence type="ECO:0000313" key="10">
    <source>
        <dbReference type="Proteomes" id="UP000019494"/>
    </source>
</evidence>
<name>W9GRH7_9MICO</name>
<dbReference type="InterPro" id="IPR035906">
    <property type="entry name" value="MetI-like_sf"/>
</dbReference>
<feature type="transmembrane region" description="Helical" evidence="7">
    <location>
        <begin position="250"/>
        <end position="269"/>
    </location>
</feature>
<dbReference type="InterPro" id="IPR000515">
    <property type="entry name" value="MetI-like"/>
</dbReference>
<sequence length="292" mass="30585">MTHTAIDLPRLPIGDWCAAVVLWAQENLGPILDAIYSVLRALDDKLAAGLHVVPALLMAVILGLVAWAASSWKLGVGTLLGMLLISTMGMWDEAMDTLSLVIVCSVVAMAFALPIGVAAARYEAVSHVVRPVLDFMQTLPVFVYLIPAVLLFGIGVVPGMVATIVFAMPPGVRLTELGIRQVDREVVEAGHAFGAAPRRILTRIQVPLAMPTIMAGVNQVIMLALSMVVVAGMVGAGGLGALVYQGITTMDMPLGFEGGIAVVILAMFLDRITAGLAGRSPVARVSKATARA</sequence>